<evidence type="ECO:0000313" key="2">
    <source>
        <dbReference type="EMBL" id="SEP00277.1"/>
    </source>
</evidence>
<dbReference type="STRING" id="79604.AAY81_04745"/>
<dbReference type="AlphaFoldDB" id="A0A172RY13"/>
<dbReference type="GO" id="GO:0003723">
    <property type="term" value="F:RNA binding"/>
    <property type="evidence" value="ECO:0007669"/>
    <property type="project" value="InterPro"/>
</dbReference>
<dbReference type="Pfam" id="PF03483">
    <property type="entry name" value="B3_4"/>
    <property type="match status" value="1"/>
</dbReference>
<dbReference type="PATRIC" id="fig|79604.3.peg.965"/>
<dbReference type="SMART" id="SM00873">
    <property type="entry name" value="B3_4"/>
    <property type="match status" value="1"/>
</dbReference>
<dbReference type="Proteomes" id="UP000182975">
    <property type="component" value="Unassembled WGS sequence"/>
</dbReference>
<dbReference type="GO" id="GO:0004826">
    <property type="term" value="F:phenylalanine-tRNA ligase activity"/>
    <property type="evidence" value="ECO:0007669"/>
    <property type="project" value="InterPro"/>
</dbReference>
<sequence length="240" mass="26470">MQKFIADESLWELFPDAAIAVLSFKGVQETKELSEQEAIEVRQLLAAANEEANKYLTSNTISQNAVPAAWRAAYQKFPTKKGARCSIENLLKRVLKGNPVGTIAPSVDITNAISLKYAFPIGVENLGAVEGDLRLGAMQGGEDFLPIGSDKQEPPLPGEIAYYDTVGAICRCWNWRDGQRTEVNDATTEEFVAMECIEPERIDDLRTAMDELAELMTKYLDAEVVAKEIITKDNPEVVIA</sequence>
<feature type="domain" description="B3/B4 tRNA-binding" evidence="1">
    <location>
        <begin position="68"/>
        <end position="221"/>
    </location>
</feature>
<dbReference type="SUPFAM" id="SSF56037">
    <property type="entry name" value="PheT/TilS domain"/>
    <property type="match status" value="1"/>
</dbReference>
<dbReference type="EMBL" id="FOEC01000017">
    <property type="protein sequence ID" value="SEP00277.1"/>
    <property type="molecule type" value="Genomic_DNA"/>
</dbReference>
<gene>
    <name evidence="2" type="ORF">SAMN02910314_01884</name>
</gene>
<accession>A0A172RY13</accession>
<dbReference type="PANTHER" id="PTHR39209">
    <property type="match status" value="1"/>
</dbReference>
<dbReference type="RefSeq" id="WP_066662024.1">
    <property type="nucleotide sequence ID" value="NZ_CP011402.1"/>
</dbReference>
<evidence type="ECO:0000259" key="1">
    <source>
        <dbReference type="SMART" id="SM00873"/>
    </source>
</evidence>
<dbReference type="KEGG" id="ddt:AAY81_04745"/>
<dbReference type="Gene3D" id="3.50.40.10">
    <property type="entry name" value="Phenylalanyl-trna Synthetase, Chain B, domain 3"/>
    <property type="match status" value="1"/>
</dbReference>
<protein>
    <submittedName>
        <fullName evidence="2">B3/B4 domain-containing protein (DNA/RNA-binding domain of Phe-tRNA-synthetase)</fullName>
    </submittedName>
</protein>
<proteinExistence type="predicted"/>
<keyword evidence="3" id="KW-1185">Reference proteome</keyword>
<dbReference type="InterPro" id="IPR005146">
    <property type="entry name" value="B3/B4_tRNA-bd"/>
</dbReference>
<organism evidence="2 3">
    <name type="scientific">Denitrobacterium detoxificans</name>
    <dbReference type="NCBI Taxonomy" id="79604"/>
    <lineage>
        <taxon>Bacteria</taxon>
        <taxon>Bacillati</taxon>
        <taxon>Actinomycetota</taxon>
        <taxon>Coriobacteriia</taxon>
        <taxon>Eggerthellales</taxon>
        <taxon>Eggerthellaceae</taxon>
        <taxon>Denitrobacterium</taxon>
    </lineage>
</organism>
<dbReference type="InterPro" id="IPR020825">
    <property type="entry name" value="Phe-tRNA_synthase-like_B3/B4"/>
</dbReference>
<reference evidence="3" key="1">
    <citation type="submission" date="2016-10" db="EMBL/GenBank/DDBJ databases">
        <authorList>
            <person name="Varghese N."/>
        </authorList>
    </citation>
    <scope>NUCLEOTIDE SEQUENCE [LARGE SCALE GENOMIC DNA]</scope>
    <source>
        <strain evidence="3">DSM 21843</strain>
    </source>
</reference>
<name>A0A172RY13_9ACTN</name>
<evidence type="ECO:0000313" key="3">
    <source>
        <dbReference type="Proteomes" id="UP000182975"/>
    </source>
</evidence>
<dbReference type="OrthoDB" id="276580at2"/>
<dbReference type="PANTHER" id="PTHR39209:SF2">
    <property type="entry name" value="CYTOPLASMIC PROTEIN"/>
    <property type="match status" value="1"/>
</dbReference>